<dbReference type="RefSeq" id="XP_045288466.1">
    <property type="nucleotide sequence ID" value="XM_045430323.1"/>
</dbReference>
<evidence type="ECO:0000313" key="2">
    <source>
        <dbReference type="Proteomes" id="UP000001631"/>
    </source>
</evidence>
<dbReference type="Proteomes" id="UP000001631">
    <property type="component" value="Unassembled WGS sequence"/>
</dbReference>
<gene>
    <name evidence="1" type="ORF">HCBG_03274</name>
</gene>
<protein>
    <submittedName>
        <fullName evidence="1">Uncharacterized protein</fullName>
    </submittedName>
</protein>
<evidence type="ECO:0000313" key="1">
    <source>
        <dbReference type="EMBL" id="EEH07985.1"/>
    </source>
</evidence>
<dbReference type="GeneID" id="69036290"/>
<dbReference type="InParanoid" id="C0NJE4"/>
<dbReference type="HOGENOM" id="CLU_2096170_0_0_1"/>
<name>C0NJE4_AJECG</name>
<reference evidence="1" key="1">
    <citation type="submission" date="2009-02" db="EMBL/GenBank/DDBJ databases">
        <title>The Genome Sequence of Ajellomyces capsulatus strain G186AR.</title>
        <authorList>
            <consortium name="The Broad Institute Genome Sequencing Platform"/>
            <person name="Champion M."/>
            <person name="Cuomo C."/>
            <person name="Ma L.-J."/>
            <person name="Henn M.R."/>
            <person name="Sil A."/>
            <person name="Goldman B."/>
            <person name="Young S.K."/>
            <person name="Kodira C.D."/>
            <person name="Zeng Q."/>
            <person name="Koehrsen M."/>
            <person name="Alvarado L."/>
            <person name="Berlin A."/>
            <person name="Borenstein D."/>
            <person name="Chen Z."/>
            <person name="Engels R."/>
            <person name="Freedman E."/>
            <person name="Gellesch M."/>
            <person name="Goldberg J."/>
            <person name="Griggs A."/>
            <person name="Gujja S."/>
            <person name="Heiman D."/>
            <person name="Hepburn T."/>
            <person name="Howarth C."/>
            <person name="Jen D."/>
            <person name="Larson L."/>
            <person name="Lewis B."/>
            <person name="Mehta T."/>
            <person name="Park D."/>
            <person name="Pearson M."/>
            <person name="Roberts A."/>
            <person name="Saif S."/>
            <person name="Shea T."/>
            <person name="Shenoy N."/>
            <person name="Sisk P."/>
            <person name="Stolte C."/>
            <person name="Sykes S."/>
            <person name="Walk T."/>
            <person name="White J."/>
            <person name="Yandava C."/>
            <person name="Klein B."/>
            <person name="McEwen J.G."/>
            <person name="Puccia R."/>
            <person name="Goldman G.H."/>
            <person name="Felipe M.S."/>
            <person name="Nino-Vega G."/>
            <person name="San-Blas G."/>
            <person name="Taylor J."/>
            <person name="Mendoza L."/>
            <person name="Galagan J."/>
            <person name="Nusbaum C."/>
            <person name="Birren B."/>
        </authorList>
    </citation>
    <scope>NUCLEOTIDE SEQUENCE</scope>
    <source>
        <strain evidence="1">G186AR</strain>
    </source>
</reference>
<organism evidence="1 2">
    <name type="scientific">Ajellomyces capsulatus (strain G186AR / H82 / ATCC MYA-2454 / RMSCC 2432)</name>
    <name type="common">Darling's disease fungus</name>
    <name type="synonym">Histoplasma capsulatum</name>
    <dbReference type="NCBI Taxonomy" id="447093"/>
    <lineage>
        <taxon>Eukaryota</taxon>
        <taxon>Fungi</taxon>
        <taxon>Dikarya</taxon>
        <taxon>Ascomycota</taxon>
        <taxon>Pezizomycotina</taxon>
        <taxon>Eurotiomycetes</taxon>
        <taxon>Eurotiomycetidae</taxon>
        <taxon>Onygenales</taxon>
        <taxon>Ajellomycetaceae</taxon>
        <taxon>Histoplasma</taxon>
    </lineage>
</organism>
<dbReference type="EMBL" id="GG663366">
    <property type="protein sequence ID" value="EEH07985.1"/>
    <property type="molecule type" value="Genomic_DNA"/>
</dbReference>
<proteinExistence type="predicted"/>
<keyword evidence="2" id="KW-1185">Reference proteome</keyword>
<accession>C0NJE4</accession>
<sequence>MALIFGTEKDRRGIFPWFGKISRRFGSALQITPILGKSPGLMDGGGGDKTPPSSISWVPQPPNFIQRLANPAIHSPSPRFSILDALDPEGLDLGGSSPLYHHGAGGDLRSFAQVAQ</sequence>
<dbReference type="AlphaFoldDB" id="C0NJE4"/>